<dbReference type="InParanoid" id="A0A1Y2FX27"/>
<organism evidence="12 13">
    <name type="scientific">Leucosporidium creatinivorum</name>
    <dbReference type="NCBI Taxonomy" id="106004"/>
    <lineage>
        <taxon>Eukaryota</taxon>
        <taxon>Fungi</taxon>
        <taxon>Dikarya</taxon>
        <taxon>Basidiomycota</taxon>
        <taxon>Pucciniomycotina</taxon>
        <taxon>Microbotryomycetes</taxon>
        <taxon>Leucosporidiales</taxon>
        <taxon>Leucosporidium</taxon>
    </lineage>
</organism>
<keyword evidence="13" id="KW-1185">Reference proteome</keyword>
<dbReference type="SUPFAM" id="SSF52025">
    <property type="entry name" value="PA domain"/>
    <property type="match status" value="1"/>
</dbReference>
<dbReference type="PANTHER" id="PTHR45969:SF69">
    <property type="entry name" value="FINGER DOMAIN PROTEIN, PUTATIVE (AFU_ORTHOLOGUE AFUA_3G12190)-RELATED"/>
    <property type="match status" value="1"/>
</dbReference>
<accession>A0A1Y2FX27</accession>
<comment type="subcellular location">
    <subcellularLocation>
        <location evidence="1">Membrane</location>
    </subcellularLocation>
</comment>
<dbReference type="OrthoDB" id="8062037at2759"/>
<dbReference type="InterPro" id="IPR013083">
    <property type="entry name" value="Znf_RING/FYVE/PHD"/>
</dbReference>
<keyword evidence="5" id="KW-0862">Zinc</keyword>
<dbReference type="CDD" id="cd16454">
    <property type="entry name" value="RING-H2_PA-TM-RING"/>
    <property type="match status" value="1"/>
</dbReference>
<dbReference type="InterPro" id="IPR003137">
    <property type="entry name" value="PA_domain"/>
</dbReference>
<feature type="compositionally biased region" description="Pro residues" evidence="9">
    <location>
        <begin position="510"/>
        <end position="528"/>
    </location>
</feature>
<dbReference type="GO" id="GO:0016020">
    <property type="term" value="C:membrane"/>
    <property type="evidence" value="ECO:0007669"/>
    <property type="project" value="UniProtKB-SubCell"/>
</dbReference>
<evidence type="ECO:0000259" key="11">
    <source>
        <dbReference type="PROSITE" id="PS50089"/>
    </source>
</evidence>
<feature type="compositionally biased region" description="Polar residues" evidence="9">
    <location>
        <begin position="568"/>
        <end position="578"/>
    </location>
</feature>
<evidence type="ECO:0000256" key="6">
    <source>
        <dbReference type="ARBA" id="ARBA00022989"/>
    </source>
</evidence>
<keyword evidence="3" id="KW-0479">Metal-binding</keyword>
<evidence type="ECO:0000256" key="1">
    <source>
        <dbReference type="ARBA" id="ARBA00004370"/>
    </source>
</evidence>
<keyword evidence="7 10" id="KW-0472">Membrane</keyword>
<dbReference type="Pfam" id="PF13639">
    <property type="entry name" value="zf-RING_2"/>
    <property type="match status" value="1"/>
</dbReference>
<feature type="domain" description="RING-type" evidence="11">
    <location>
        <begin position="457"/>
        <end position="499"/>
    </location>
</feature>
<evidence type="ECO:0000256" key="5">
    <source>
        <dbReference type="ARBA" id="ARBA00022833"/>
    </source>
</evidence>
<feature type="transmembrane region" description="Helical" evidence="10">
    <location>
        <begin position="26"/>
        <end position="44"/>
    </location>
</feature>
<dbReference type="AlphaFoldDB" id="A0A1Y2FX27"/>
<dbReference type="SMART" id="SM00184">
    <property type="entry name" value="RING"/>
    <property type="match status" value="1"/>
</dbReference>
<dbReference type="SUPFAM" id="SSF57850">
    <property type="entry name" value="RING/U-box"/>
    <property type="match status" value="1"/>
</dbReference>
<evidence type="ECO:0000256" key="8">
    <source>
        <dbReference type="PROSITE-ProRule" id="PRU00175"/>
    </source>
</evidence>
<evidence type="ECO:0000256" key="9">
    <source>
        <dbReference type="SAM" id="MobiDB-lite"/>
    </source>
</evidence>
<dbReference type="PANTHER" id="PTHR45969">
    <property type="entry name" value="RING ZINC FINGER PROTEIN-RELATED"/>
    <property type="match status" value="1"/>
</dbReference>
<dbReference type="GO" id="GO:0008270">
    <property type="term" value="F:zinc ion binding"/>
    <property type="evidence" value="ECO:0007669"/>
    <property type="project" value="UniProtKB-KW"/>
</dbReference>
<keyword evidence="2 10" id="KW-0812">Transmembrane</keyword>
<evidence type="ECO:0000256" key="7">
    <source>
        <dbReference type="ARBA" id="ARBA00023136"/>
    </source>
</evidence>
<feature type="compositionally biased region" description="Low complexity" evidence="9">
    <location>
        <begin position="529"/>
        <end position="550"/>
    </location>
</feature>
<gene>
    <name evidence="12" type="ORF">BCR35DRAFT_301274</name>
</gene>
<evidence type="ECO:0000256" key="3">
    <source>
        <dbReference type="ARBA" id="ARBA00022723"/>
    </source>
</evidence>
<name>A0A1Y2FX27_9BASI</name>
<dbReference type="STRING" id="106004.A0A1Y2FX27"/>
<proteinExistence type="predicted"/>
<comment type="caution">
    <text evidence="12">The sequence shown here is derived from an EMBL/GenBank/DDBJ whole genome shotgun (WGS) entry which is preliminary data.</text>
</comment>
<dbReference type="EMBL" id="MCGR01000009">
    <property type="protein sequence ID" value="ORY88544.1"/>
    <property type="molecule type" value="Genomic_DNA"/>
</dbReference>
<dbReference type="GO" id="GO:0016567">
    <property type="term" value="P:protein ubiquitination"/>
    <property type="evidence" value="ECO:0007669"/>
    <property type="project" value="TreeGrafter"/>
</dbReference>
<evidence type="ECO:0000313" key="12">
    <source>
        <dbReference type="EMBL" id="ORY88544.1"/>
    </source>
</evidence>
<feature type="transmembrane region" description="Helical" evidence="10">
    <location>
        <begin position="323"/>
        <end position="347"/>
    </location>
</feature>
<evidence type="ECO:0000313" key="13">
    <source>
        <dbReference type="Proteomes" id="UP000193467"/>
    </source>
</evidence>
<dbReference type="Pfam" id="PF02225">
    <property type="entry name" value="PA"/>
    <property type="match status" value="1"/>
</dbReference>
<dbReference type="Proteomes" id="UP000193467">
    <property type="component" value="Unassembled WGS sequence"/>
</dbReference>
<dbReference type="PROSITE" id="PS50089">
    <property type="entry name" value="ZF_RING_2"/>
    <property type="match status" value="1"/>
</dbReference>
<dbReference type="InterPro" id="IPR001841">
    <property type="entry name" value="Znf_RING"/>
</dbReference>
<reference evidence="12 13" key="1">
    <citation type="submission" date="2016-07" db="EMBL/GenBank/DDBJ databases">
        <title>Pervasive Adenine N6-methylation of Active Genes in Fungi.</title>
        <authorList>
            <consortium name="DOE Joint Genome Institute"/>
            <person name="Mondo S.J."/>
            <person name="Dannebaum R.O."/>
            <person name="Kuo R.C."/>
            <person name="Labutti K."/>
            <person name="Haridas S."/>
            <person name="Kuo A."/>
            <person name="Salamov A."/>
            <person name="Ahrendt S.R."/>
            <person name="Lipzen A."/>
            <person name="Sullivan W."/>
            <person name="Andreopoulos W.B."/>
            <person name="Clum A."/>
            <person name="Lindquist E."/>
            <person name="Daum C."/>
            <person name="Ramamoorthy G.K."/>
            <person name="Gryganskyi A."/>
            <person name="Culley D."/>
            <person name="Magnuson J.K."/>
            <person name="James T.Y."/>
            <person name="O'Malley M.A."/>
            <person name="Stajich J.E."/>
            <person name="Spatafora J.W."/>
            <person name="Visel A."/>
            <person name="Grigoriev I.V."/>
        </authorList>
    </citation>
    <scope>NUCLEOTIDE SEQUENCE [LARGE SCALE GENOMIC DNA]</scope>
    <source>
        <strain evidence="12 13">62-1032</strain>
    </source>
</reference>
<sequence length="578" mass="62489">MPPLASPRRQGEGAGPTSLPFRLPRAIAYIFPLILVVLYVSAVTTPPNKHTELILREDNSGVPAAFSLVDEGDVQQWDGKRDWELGSITVQRERTAEAVQTQSSSSSDEHPSRFRQFAVVVEAGIARIGDFVALLLGLEDDDDIAGQQDGSGLAAWSESSIYVELTHSLYASRPSSFGPHILLEPLESALYPITAFAPSTSHGCESPENTTDKVFPKPPRQGWIALVQRGHCPFSQKVRYAQERGAAAVVFGDQSPEEGGISGVGGLLTPWSPDDTSDVRIPSTFVSRASYLSLLQSWSDEQPPASSADPVGLLVIMSKDELFAWPLLDLLLLILFLPSLLTLLTVFTQRLRIIRQQQLDRAPRDAVAKLPVFLWGDTEKATDGNAAVEDEERSVGSQPTETTALLAPALGEERRSRWSPRVPGWARRVVGLQTGKGNDVRLAPRRGGRRYDSSSECPICLCEFEKGERVMELPCGHLFHEAEITPWLLDSKRHCPTCRASITQDDSDPPSTPAPAAAPLPASLPLPLPSTTSTTTSVPSTASSAPAALPTPAPRALERARQRDPSPVASSSSVTLEG</sequence>
<evidence type="ECO:0000256" key="10">
    <source>
        <dbReference type="SAM" id="Phobius"/>
    </source>
</evidence>
<dbReference type="GO" id="GO:0061630">
    <property type="term" value="F:ubiquitin protein ligase activity"/>
    <property type="evidence" value="ECO:0007669"/>
    <property type="project" value="TreeGrafter"/>
</dbReference>
<evidence type="ECO:0000256" key="4">
    <source>
        <dbReference type="ARBA" id="ARBA00022771"/>
    </source>
</evidence>
<protein>
    <recommendedName>
        <fullName evidence="11">RING-type domain-containing protein</fullName>
    </recommendedName>
</protein>
<feature type="region of interest" description="Disordered" evidence="9">
    <location>
        <begin position="500"/>
        <end position="578"/>
    </location>
</feature>
<keyword evidence="4 8" id="KW-0863">Zinc-finger</keyword>
<dbReference type="InterPro" id="IPR046450">
    <property type="entry name" value="PA_dom_sf"/>
</dbReference>
<keyword evidence="6 10" id="KW-1133">Transmembrane helix</keyword>
<dbReference type="Gene3D" id="3.50.30.30">
    <property type="match status" value="1"/>
</dbReference>
<evidence type="ECO:0000256" key="2">
    <source>
        <dbReference type="ARBA" id="ARBA00022692"/>
    </source>
</evidence>
<dbReference type="Gene3D" id="3.30.40.10">
    <property type="entry name" value="Zinc/RING finger domain, C3HC4 (zinc finger)"/>
    <property type="match status" value="1"/>
</dbReference>